<reference evidence="2 3" key="1">
    <citation type="submission" date="2019-08" db="EMBL/GenBank/DDBJ databases">
        <title>In-depth cultivation of the pig gut microbiome towards novel bacterial diversity and tailored functional studies.</title>
        <authorList>
            <person name="Wylensek D."/>
            <person name="Hitch T.C.A."/>
            <person name="Clavel T."/>
        </authorList>
    </citation>
    <scope>NUCLEOTIDE SEQUENCE [LARGE SCALE GENOMIC DNA]</scope>
    <source>
        <strain evidence="2 3">BBE-744-WT-12</strain>
    </source>
</reference>
<comment type="caution">
    <text evidence="2">The sequence shown here is derived from an EMBL/GenBank/DDBJ whole genome shotgun (WGS) entry which is preliminary data.</text>
</comment>
<feature type="signal peptide" evidence="1">
    <location>
        <begin position="1"/>
        <end position="18"/>
    </location>
</feature>
<sequence>MRLTVFLLLAGIGVAAFAGAETENGKRIVRADETWKPIDMSALSVRPGSALDLSGIHEPGPAGKYGRAVIGPDGGFRFEKRPDRPVRFFAFNAFANHLMTWKESMLQAATPEETRKNIREFAAKVRRQGYNMVRFQGVDLLLMSGKDAPGRARFSPANLDNFQYMLHCLKREGVYFGIDLFSYTGYEKFPNQWSDAVAKRYKERMYFDPEARRMWLDGVKALMTAVNPYTGLSLNDEPALVYVDMHNEQELGIWAAKEPLRAEGVRLPAESAWRSFLKKRYGNDIGRLGKSWNVPVASFDAVPLFSKKDLYAWDARGKDANEFLYEIERGMLDFYRQGLEAIGCRTFATLYDVLGYFRFTSIRRDVPVITAHGYHNHPTANSNPGSRMDQNSIVGNAAVYLRYMSTMRVWNRPFLITEYNAPFWGRYRHQEGLLLPSYASLQDYAGITVHSLAVTRIPAELADFQLGRDPVGRAGQVIAAFAYGRGDVAAARHRVGVALDDAFMRDPRNMNSGVSSEQNRLVLLTGLGVVLDGAVPAGLPPYPALDLTMPPSQGSRIAAQTMFTVPVDTNNVPDFAGITAKLREKNILPAGNLTDPEKGVFQSDTGELVLRTGENCFTVDTLRLKGAAWEGGELRLSNLVFRSSLPCTAALISLDKAPLGESRRMLLVFSTDALNSGMELSADRRVLHKPGTLPVLLETGTLELTLDCSAKLKCFALGIDGERREELPLHIGGGRIRLAIDTAKLRNGPALYFELAER</sequence>
<accession>A0A844G6W7</accession>
<protein>
    <recommendedName>
        <fullName evidence="4">Cellulase (Glycosyl hydrolase family 5)</fullName>
    </recommendedName>
</protein>
<dbReference type="Gene3D" id="3.20.20.80">
    <property type="entry name" value="Glycosidases"/>
    <property type="match status" value="1"/>
</dbReference>
<evidence type="ECO:0008006" key="4">
    <source>
        <dbReference type="Google" id="ProtNLM"/>
    </source>
</evidence>
<keyword evidence="1" id="KW-0732">Signal</keyword>
<keyword evidence="3" id="KW-1185">Reference proteome</keyword>
<proteinExistence type="predicted"/>
<dbReference type="AlphaFoldDB" id="A0A844G6W7"/>
<evidence type="ECO:0000313" key="3">
    <source>
        <dbReference type="Proteomes" id="UP000435649"/>
    </source>
</evidence>
<evidence type="ECO:0000256" key="1">
    <source>
        <dbReference type="SAM" id="SignalP"/>
    </source>
</evidence>
<dbReference type="RefSeq" id="WP_154419549.1">
    <property type="nucleotide sequence ID" value="NZ_VUNS01000021.1"/>
</dbReference>
<dbReference type="InterPro" id="IPR017853">
    <property type="entry name" value="GH"/>
</dbReference>
<dbReference type="EMBL" id="VUNS01000021">
    <property type="protein sequence ID" value="MST98632.1"/>
    <property type="molecule type" value="Genomic_DNA"/>
</dbReference>
<organism evidence="2 3">
    <name type="scientific">Victivallis lenta</name>
    <dbReference type="NCBI Taxonomy" id="2606640"/>
    <lineage>
        <taxon>Bacteria</taxon>
        <taxon>Pseudomonadati</taxon>
        <taxon>Lentisphaerota</taxon>
        <taxon>Lentisphaeria</taxon>
        <taxon>Victivallales</taxon>
        <taxon>Victivallaceae</taxon>
        <taxon>Victivallis</taxon>
    </lineage>
</organism>
<dbReference type="SUPFAM" id="SSF51445">
    <property type="entry name" value="(Trans)glycosidases"/>
    <property type="match status" value="1"/>
</dbReference>
<name>A0A844G6W7_9BACT</name>
<evidence type="ECO:0000313" key="2">
    <source>
        <dbReference type="EMBL" id="MST98632.1"/>
    </source>
</evidence>
<dbReference type="Proteomes" id="UP000435649">
    <property type="component" value="Unassembled WGS sequence"/>
</dbReference>
<gene>
    <name evidence="2" type="ORF">FYJ85_16455</name>
</gene>
<feature type="chain" id="PRO_5033012004" description="Cellulase (Glycosyl hydrolase family 5)" evidence="1">
    <location>
        <begin position="19"/>
        <end position="758"/>
    </location>
</feature>